<feature type="region of interest" description="Disordered" evidence="1">
    <location>
        <begin position="298"/>
        <end position="331"/>
    </location>
</feature>
<gene>
    <name evidence="2" type="ORF">CDN99_05300</name>
</gene>
<dbReference type="Proteomes" id="UP000197468">
    <property type="component" value="Unassembled WGS sequence"/>
</dbReference>
<evidence type="ECO:0000313" key="2">
    <source>
        <dbReference type="EMBL" id="OWQ93850.1"/>
    </source>
</evidence>
<comment type="caution">
    <text evidence="2">The sequence shown here is derived from an EMBL/GenBank/DDBJ whole genome shotgun (WGS) entry which is preliminary data.</text>
</comment>
<dbReference type="AlphaFoldDB" id="A0A246JMT2"/>
<feature type="region of interest" description="Disordered" evidence="1">
    <location>
        <begin position="1"/>
        <end position="32"/>
    </location>
</feature>
<dbReference type="EMBL" id="NIOF01000001">
    <property type="protein sequence ID" value="OWQ93850.1"/>
    <property type="molecule type" value="Genomic_DNA"/>
</dbReference>
<accession>A0A246JMT2</accession>
<evidence type="ECO:0000256" key="1">
    <source>
        <dbReference type="SAM" id="MobiDB-lite"/>
    </source>
</evidence>
<reference evidence="2 3" key="1">
    <citation type="journal article" date="2008" name="Int. J. Syst. Evol. Microbiol.">
        <title>Description of Roseateles aquatilis sp. nov. and Roseateles terrae sp. nov., in the class Betaproteobacteria, and emended description of the genus Roseateles.</title>
        <authorList>
            <person name="Gomila M."/>
            <person name="Bowien B."/>
            <person name="Falsen E."/>
            <person name="Moore E.R."/>
            <person name="Lalucat J."/>
        </authorList>
    </citation>
    <scope>NUCLEOTIDE SEQUENCE [LARGE SCALE GENOMIC DNA]</scope>
    <source>
        <strain evidence="2 3">CCUG 48205</strain>
    </source>
</reference>
<feature type="region of interest" description="Disordered" evidence="1">
    <location>
        <begin position="624"/>
        <end position="659"/>
    </location>
</feature>
<organism evidence="2 3">
    <name type="scientific">Roseateles aquatilis</name>
    <dbReference type="NCBI Taxonomy" id="431061"/>
    <lineage>
        <taxon>Bacteria</taxon>
        <taxon>Pseudomonadati</taxon>
        <taxon>Pseudomonadota</taxon>
        <taxon>Betaproteobacteria</taxon>
        <taxon>Burkholderiales</taxon>
        <taxon>Sphaerotilaceae</taxon>
        <taxon>Roseateles</taxon>
    </lineage>
</organism>
<sequence length="659" mass="71325">MTLHTSLSSTSFPGLGPSMVPDDSAAPARAPTAAEHRFGLSANEQRRLAVTLAGIDAMIGTPSNARARALRDDVLSAQRALHARDNDMAFPHARLPALLATPEDASAVQERIRFNPDFHSTLGAALKKDVERLREFTTVHLPGLSERHPLRKELATIATRADQLLATPRAGDARALKGLHERMARWAGQANHHALQVARLDHLEREGAVMEATVSILLRQKVTDPDTARSLDDSVAVVSEQHRLALRAWAGHAPEAADKALAIAYKRLHEGCEQLVGLGFKTAMPPFVHEMPALRVNPPGAPPDLDAIASSGARHSPPAPEPATSHSPRRWLSRAGAEGARLCHRLRDAFCAGDSAPKPLSGTMSPVPCTESVLAAGRRQLIDAVAQVVARDLPGLPKDCALGRSMEALVQGSRPGTRVPPRSVEGNAYDDIVALAERLLPCIELWAFCQGIEKAISILERERIPQDGDTPGLARWRRHSLGDRIAHLQVDLAACLAAIGNEEHQLAWSRLDSLTGQLQQLDIDLTPFGQPVDGRLIKHLPPPADPTPRSSAARSMAHRAEWLRVSPTDQLRPQWESLAARQEALARQALILERLRLPDYTQRVGALLHASNRLIGIATKSMAPFKRSHLPPDGTPDRALSPAASSAAPARRIRRDAPA</sequence>
<feature type="compositionally biased region" description="Low complexity" evidence="1">
    <location>
        <begin position="638"/>
        <end position="650"/>
    </location>
</feature>
<protein>
    <submittedName>
        <fullName evidence="2">Uncharacterized protein</fullName>
    </submittedName>
</protein>
<evidence type="ECO:0000313" key="3">
    <source>
        <dbReference type="Proteomes" id="UP000197468"/>
    </source>
</evidence>
<feature type="compositionally biased region" description="Polar residues" evidence="1">
    <location>
        <begin position="1"/>
        <end position="12"/>
    </location>
</feature>
<keyword evidence="3" id="KW-1185">Reference proteome</keyword>
<proteinExistence type="predicted"/>
<name>A0A246JMT2_9BURK</name>